<gene>
    <name evidence="1" type="ORF">NDU88_001431</name>
</gene>
<keyword evidence="2" id="KW-1185">Reference proteome</keyword>
<organism evidence="1 2">
    <name type="scientific">Pleurodeles waltl</name>
    <name type="common">Iberian ribbed newt</name>
    <dbReference type="NCBI Taxonomy" id="8319"/>
    <lineage>
        <taxon>Eukaryota</taxon>
        <taxon>Metazoa</taxon>
        <taxon>Chordata</taxon>
        <taxon>Craniata</taxon>
        <taxon>Vertebrata</taxon>
        <taxon>Euteleostomi</taxon>
        <taxon>Amphibia</taxon>
        <taxon>Batrachia</taxon>
        <taxon>Caudata</taxon>
        <taxon>Salamandroidea</taxon>
        <taxon>Salamandridae</taxon>
        <taxon>Pleurodelinae</taxon>
        <taxon>Pleurodeles</taxon>
    </lineage>
</organism>
<accession>A0AAV7MJQ5</accession>
<sequence length="96" mass="10407">MSRGRTQGRIGEGLKRPAIEWCPASGKEEMRLGPAAKYETLLLYRGAFDAWMRRGMSSEVTALGITLTDEAAAGVSGRTCRCGCALELCRRSRVGP</sequence>
<dbReference type="Proteomes" id="UP001066276">
    <property type="component" value="Chromosome 9"/>
</dbReference>
<protein>
    <submittedName>
        <fullName evidence="1">Uncharacterized protein</fullName>
    </submittedName>
</protein>
<name>A0AAV7MJQ5_PLEWA</name>
<dbReference type="AlphaFoldDB" id="A0AAV7MJQ5"/>
<proteinExistence type="predicted"/>
<evidence type="ECO:0000313" key="1">
    <source>
        <dbReference type="EMBL" id="KAJ1104016.1"/>
    </source>
</evidence>
<dbReference type="EMBL" id="JANPWB010000013">
    <property type="protein sequence ID" value="KAJ1104016.1"/>
    <property type="molecule type" value="Genomic_DNA"/>
</dbReference>
<comment type="caution">
    <text evidence="1">The sequence shown here is derived from an EMBL/GenBank/DDBJ whole genome shotgun (WGS) entry which is preliminary data.</text>
</comment>
<evidence type="ECO:0000313" key="2">
    <source>
        <dbReference type="Proteomes" id="UP001066276"/>
    </source>
</evidence>
<reference evidence="1" key="1">
    <citation type="journal article" date="2022" name="bioRxiv">
        <title>Sequencing and chromosome-scale assembly of the giantPleurodeles waltlgenome.</title>
        <authorList>
            <person name="Brown T."/>
            <person name="Elewa A."/>
            <person name="Iarovenko S."/>
            <person name="Subramanian E."/>
            <person name="Araus A.J."/>
            <person name="Petzold A."/>
            <person name="Susuki M."/>
            <person name="Suzuki K.-i.T."/>
            <person name="Hayashi T."/>
            <person name="Toyoda A."/>
            <person name="Oliveira C."/>
            <person name="Osipova E."/>
            <person name="Leigh N.D."/>
            <person name="Simon A."/>
            <person name="Yun M.H."/>
        </authorList>
    </citation>
    <scope>NUCLEOTIDE SEQUENCE</scope>
    <source>
        <strain evidence="1">20211129_DDA</strain>
        <tissue evidence="1">Liver</tissue>
    </source>
</reference>